<evidence type="ECO:0000313" key="2">
    <source>
        <dbReference type="Proteomes" id="UP000252582"/>
    </source>
</evidence>
<accession>A0A6I7HS51</accession>
<evidence type="ECO:0008006" key="3">
    <source>
        <dbReference type="Google" id="ProtNLM"/>
    </source>
</evidence>
<dbReference type="Proteomes" id="UP000252582">
    <property type="component" value="Unassembled WGS sequence"/>
</dbReference>
<keyword evidence="2" id="KW-1185">Reference proteome</keyword>
<comment type="caution">
    <text evidence="1">The sequence shown here is derived from an EMBL/GenBank/DDBJ whole genome shotgun (WGS) entry which is preliminary data.</text>
</comment>
<organism evidence="1 2">
    <name type="scientific">Ciceribacter lividus</name>
    <dbReference type="NCBI Taxonomy" id="1197950"/>
    <lineage>
        <taxon>Bacteria</taxon>
        <taxon>Pseudomonadati</taxon>
        <taxon>Pseudomonadota</taxon>
        <taxon>Alphaproteobacteria</taxon>
        <taxon>Hyphomicrobiales</taxon>
        <taxon>Rhizobiaceae</taxon>
        <taxon>Ciceribacter</taxon>
    </lineage>
</organism>
<dbReference type="Gene3D" id="3.90.1480.20">
    <property type="entry name" value="Glycosyl transferase family 29"/>
    <property type="match status" value="1"/>
</dbReference>
<dbReference type="InterPro" id="IPR038578">
    <property type="entry name" value="GT29-like_sf"/>
</dbReference>
<reference evidence="1 2" key="1">
    <citation type="submission" date="2018-07" db="EMBL/GenBank/DDBJ databases">
        <title>Genomic Encyclopedia of Type Strains, Phase IV (KMG-IV): sequencing the most valuable type-strain genomes for metagenomic binning, comparative biology and taxonomic classification.</title>
        <authorList>
            <person name="Goeker M."/>
        </authorList>
    </citation>
    <scope>NUCLEOTIDE SEQUENCE [LARGE SCALE GENOMIC DNA]</scope>
    <source>
        <strain evidence="1 2">DSM 25528</strain>
    </source>
</reference>
<name>A0A6I7HS51_9HYPH</name>
<proteinExistence type="predicted"/>
<dbReference type="AlphaFoldDB" id="A0A6I7HS51"/>
<dbReference type="EMBL" id="QPIX01000001">
    <property type="protein sequence ID" value="RCW28048.1"/>
    <property type="molecule type" value="Genomic_DNA"/>
</dbReference>
<gene>
    <name evidence="1" type="ORF">DFR48_10156</name>
</gene>
<sequence>MARAQQIVIVGNGEIEPGLAPVIDAADLVIRFNECRSFGAGGTRTDVVAVCNTGRPPLMMLSSPEWRASQPVNDCREIWSVRDPEKFRELRPALMATHPELADFCDDYTDALAAFANDAGKTHAVIDRSVHEAVDAALVPFDPGDYVVPSSGMVVVASILAQAEEAGDAVALTGFSHEGWDGHPFAAERRLVDSYIAAGRLSRLPQTNFISPPEGA</sequence>
<protein>
    <recommendedName>
        <fullName evidence="3">Urease operon accessory protein</fullName>
    </recommendedName>
</protein>
<evidence type="ECO:0000313" key="1">
    <source>
        <dbReference type="EMBL" id="RCW28048.1"/>
    </source>
</evidence>